<name>A0ABS7X4A0_9GAMM</name>
<evidence type="ECO:0000256" key="1">
    <source>
        <dbReference type="SAM" id="SignalP"/>
    </source>
</evidence>
<evidence type="ECO:0000313" key="2">
    <source>
        <dbReference type="EMBL" id="MBZ9610374.1"/>
    </source>
</evidence>
<gene>
    <name evidence="2" type="ORF">I4W93_002070</name>
</gene>
<dbReference type="Pfam" id="PF06082">
    <property type="entry name" value="YjbH"/>
    <property type="match status" value="1"/>
</dbReference>
<dbReference type="EMBL" id="JAERPS020000001">
    <property type="protein sequence ID" value="MBZ9610374.1"/>
    <property type="molecule type" value="Genomic_DNA"/>
</dbReference>
<dbReference type="RefSeq" id="WP_205310088.1">
    <property type="nucleotide sequence ID" value="NZ_JAERPS020000001.1"/>
</dbReference>
<feature type="chain" id="PRO_5046387003" evidence="1">
    <location>
        <begin position="22"/>
        <end position="693"/>
    </location>
</feature>
<feature type="signal peptide" evidence="1">
    <location>
        <begin position="1"/>
        <end position="21"/>
    </location>
</feature>
<organism evidence="2 3">
    <name type="scientific">Rheinheimera maricola</name>
    <dbReference type="NCBI Taxonomy" id="2793282"/>
    <lineage>
        <taxon>Bacteria</taxon>
        <taxon>Pseudomonadati</taxon>
        <taxon>Pseudomonadota</taxon>
        <taxon>Gammaproteobacteria</taxon>
        <taxon>Chromatiales</taxon>
        <taxon>Chromatiaceae</taxon>
        <taxon>Rheinheimera</taxon>
    </lineage>
</organism>
<dbReference type="InterPro" id="IPR010344">
    <property type="entry name" value="YbjH"/>
</dbReference>
<evidence type="ECO:0000313" key="3">
    <source>
        <dbReference type="Proteomes" id="UP000663814"/>
    </source>
</evidence>
<comment type="caution">
    <text evidence="2">The sequence shown here is derived from an EMBL/GenBank/DDBJ whole genome shotgun (WGS) entry which is preliminary data.</text>
</comment>
<proteinExistence type="predicted"/>
<sequence length="693" mass="79142">MIKVIFPGILFSALFAPATLAQDYDYSQASHGGVGIFQTPTARMAPAGNFSLNYNDLEEYRFWSASIQLFPWLETTVRYTDVRTRLYSPYPEFSGDQTLKDKGIDVKLRLWQESYYLPQVSVGWRDFGGTGFFESEYVAASKRIGPFDLHVGMGWGYLGSGGNISNPFCELSDAYCQRPGGFSGRGGMIDYQRFYKGPASVFAGLEYQTPWEPLKLKVEYEGNNYTKDRARGIVQDSEFNYGLVYSYDNIDFHLSYQRGNTVAFGVSVGSNFNTIRTPKFDSPAPEVNEKGLSSKRFKRTPLRNQLYYRAGFVTTGIRLEGDELIIRGQQQAFREFDVSIERIGRVLANYAPDNVSHYRIIIEELEMPITEVVLNAQEFRSYARYESLDAPVSSVYVRKAPSMDEVDWQFTTLDHGFNYAFQPFWMQMLGNPEAFFMYQGGILSSLSYQFSEPLSVTGVMKTTLLENFDKFNFKVDTQNSTLPRVRTYSREYVTRSHFTLDRLFVNYRERLQQDWYAQAYAGYLETMFAGVGGEILYRPVNSNFAIGADLNYVRQRDYNSEYKLFDYSVVTGFVSLYWEPKFIEDTLFTISAGRYLAKDVGVNIDIGRRFDSGIVVGAYAALSNATAEEYGEGSFTKGFYVKIPFDLLSFKSAKGSGQIPWIPLARDGGQMLNRPVHLYGVTNDRAEPRRYYK</sequence>
<accession>A0ABS7X4A0</accession>
<protein>
    <submittedName>
        <fullName evidence="2">YjbH domain-containing protein</fullName>
    </submittedName>
</protein>
<dbReference type="Proteomes" id="UP000663814">
    <property type="component" value="Unassembled WGS sequence"/>
</dbReference>
<keyword evidence="3" id="KW-1185">Reference proteome</keyword>
<reference evidence="2 3" key="1">
    <citation type="submission" date="2020-12" db="EMBL/GenBank/DDBJ databases">
        <authorList>
            <person name="Ruan W."/>
            <person name="Khan S.A."/>
            <person name="Jeon C.O."/>
        </authorList>
    </citation>
    <scope>NUCLEOTIDE SEQUENCE [LARGE SCALE GENOMIC DNA]</scope>
    <source>
        <strain evidence="2 3">MA-13</strain>
    </source>
</reference>
<reference evidence="2 3" key="2">
    <citation type="submission" date="2021-08" db="EMBL/GenBank/DDBJ databases">
        <title>Rheinheimera aquimaris sp. nov., isolated from seawater of the East Sea in Korea.</title>
        <authorList>
            <person name="Kim K.H."/>
            <person name="Wenting R."/>
            <person name="Kim K.R."/>
            <person name="Jeon C.O."/>
        </authorList>
    </citation>
    <scope>NUCLEOTIDE SEQUENCE [LARGE SCALE GENOMIC DNA]</scope>
    <source>
        <strain evidence="2 3">MA-13</strain>
    </source>
</reference>
<keyword evidence="1" id="KW-0732">Signal</keyword>